<dbReference type="Proteomes" id="UP000596083">
    <property type="component" value="Chromosome"/>
</dbReference>
<reference evidence="7 8" key="1">
    <citation type="submission" date="2020-12" db="EMBL/GenBank/DDBJ databases">
        <authorList>
            <person name="Zheng R.K."/>
            <person name="Sun C.M."/>
        </authorList>
    </citation>
    <scope>NUCLEOTIDE SEQUENCE [LARGE SCALE GENOMIC DNA]</scope>
    <source>
        <strain evidence="7 8">ZRK001</strain>
    </source>
</reference>
<dbReference type="InterPro" id="IPR006913">
    <property type="entry name" value="CENP-V/GFA"/>
</dbReference>
<keyword evidence="3" id="KW-0862">Zinc</keyword>
<feature type="compositionally biased region" description="Basic and acidic residues" evidence="5">
    <location>
        <begin position="109"/>
        <end position="122"/>
    </location>
</feature>
<protein>
    <submittedName>
        <fullName evidence="7">GFA family protein</fullName>
    </submittedName>
</protein>
<dbReference type="InterPro" id="IPR011057">
    <property type="entry name" value="Mss4-like_sf"/>
</dbReference>
<proteinExistence type="inferred from homology"/>
<evidence type="ECO:0000313" key="7">
    <source>
        <dbReference type="EMBL" id="QQM32648.1"/>
    </source>
</evidence>
<evidence type="ECO:0000256" key="3">
    <source>
        <dbReference type="ARBA" id="ARBA00022833"/>
    </source>
</evidence>
<keyword evidence="2" id="KW-0479">Metal-binding</keyword>
<dbReference type="SUPFAM" id="SSF51316">
    <property type="entry name" value="Mss4-like"/>
    <property type="match status" value="1"/>
</dbReference>
<sequence length="130" mass="14332">MGEEREASCSCRSLKVLCTGEPELVSLCHCIACQKRTGAPYGIAAFFPKGSIKVSGSYKSYRRSSDAGFELVFHFCENCGSTVFWEPSRKPDMVAIGVGSFGEPGFPKPSKEVHPESRHEWVEPLDLTPR</sequence>
<dbReference type="PANTHER" id="PTHR33337">
    <property type="entry name" value="GFA DOMAIN-CONTAINING PROTEIN"/>
    <property type="match status" value="1"/>
</dbReference>
<dbReference type="GO" id="GO:0016846">
    <property type="term" value="F:carbon-sulfur lyase activity"/>
    <property type="evidence" value="ECO:0007669"/>
    <property type="project" value="InterPro"/>
</dbReference>
<evidence type="ECO:0000256" key="1">
    <source>
        <dbReference type="ARBA" id="ARBA00005495"/>
    </source>
</evidence>
<dbReference type="PANTHER" id="PTHR33337:SF40">
    <property type="entry name" value="CENP-V_GFA DOMAIN-CONTAINING PROTEIN-RELATED"/>
    <property type="match status" value="1"/>
</dbReference>
<evidence type="ECO:0000259" key="6">
    <source>
        <dbReference type="PROSITE" id="PS51891"/>
    </source>
</evidence>
<dbReference type="Gene3D" id="3.90.1590.10">
    <property type="entry name" value="glutathione-dependent formaldehyde- activating enzyme (gfa)"/>
    <property type="match status" value="1"/>
</dbReference>
<evidence type="ECO:0000256" key="2">
    <source>
        <dbReference type="ARBA" id="ARBA00022723"/>
    </source>
</evidence>
<feature type="region of interest" description="Disordered" evidence="5">
    <location>
        <begin position="103"/>
        <end position="130"/>
    </location>
</feature>
<dbReference type="PROSITE" id="PS51891">
    <property type="entry name" value="CENP_V_GFA"/>
    <property type="match status" value="1"/>
</dbReference>
<organism evidence="7 8">
    <name type="scientific">Martelella lutilitoris</name>
    <dbReference type="NCBI Taxonomy" id="2583532"/>
    <lineage>
        <taxon>Bacteria</taxon>
        <taxon>Pseudomonadati</taxon>
        <taxon>Pseudomonadota</taxon>
        <taxon>Alphaproteobacteria</taxon>
        <taxon>Hyphomicrobiales</taxon>
        <taxon>Aurantimonadaceae</taxon>
        <taxon>Martelella</taxon>
    </lineage>
</organism>
<name>A0A7T7HNU0_9HYPH</name>
<evidence type="ECO:0000313" key="8">
    <source>
        <dbReference type="Proteomes" id="UP000596083"/>
    </source>
</evidence>
<evidence type="ECO:0000256" key="5">
    <source>
        <dbReference type="SAM" id="MobiDB-lite"/>
    </source>
</evidence>
<dbReference type="EMBL" id="CP066786">
    <property type="protein sequence ID" value="QQM32648.1"/>
    <property type="molecule type" value="Genomic_DNA"/>
</dbReference>
<dbReference type="KEGG" id="mlut:JET14_11555"/>
<evidence type="ECO:0000256" key="4">
    <source>
        <dbReference type="ARBA" id="ARBA00023239"/>
    </source>
</evidence>
<dbReference type="GO" id="GO:0046872">
    <property type="term" value="F:metal ion binding"/>
    <property type="evidence" value="ECO:0007669"/>
    <property type="project" value="UniProtKB-KW"/>
</dbReference>
<comment type="similarity">
    <text evidence="1">Belongs to the Gfa family.</text>
</comment>
<dbReference type="Pfam" id="PF04828">
    <property type="entry name" value="GFA"/>
    <property type="match status" value="1"/>
</dbReference>
<feature type="domain" description="CENP-V/GFA" evidence="6">
    <location>
        <begin position="5"/>
        <end position="126"/>
    </location>
</feature>
<keyword evidence="4" id="KW-0456">Lyase</keyword>
<gene>
    <name evidence="7" type="ORF">JET14_11555</name>
</gene>
<accession>A0A7T7HNU0</accession>
<dbReference type="AlphaFoldDB" id="A0A7T7HNU0"/>